<proteinExistence type="predicted"/>
<protein>
    <submittedName>
        <fullName evidence="2">Uncharacterized protein</fullName>
    </submittedName>
</protein>
<organism evidence="2 3">
    <name type="scientific">Rhipicephalus sanguineus</name>
    <name type="common">Brown dog tick</name>
    <name type="synonym">Ixodes sanguineus</name>
    <dbReference type="NCBI Taxonomy" id="34632"/>
    <lineage>
        <taxon>Eukaryota</taxon>
        <taxon>Metazoa</taxon>
        <taxon>Ecdysozoa</taxon>
        <taxon>Arthropoda</taxon>
        <taxon>Chelicerata</taxon>
        <taxon>Arachnida</taxon>
        <taxon>Acari</taxon>
        <taxon>Parasitiformes</taxon>
        <taxon>Ixodida</taxon>
        <taxon>Ixodoidea</taxon>
        <taxon>Ixodidae</taxon>
        <taxon>Rhipicephalinae</taxon>
        <taxon>Rhipicephalus</taxon>
        <taxon>Rhipicephalus</taxon>
    </lineage>
</organism>
<feature type="region of interest" description="Disordered" evidence="1">
    <location>
        <begin position="141"/>
        <end position="237"/>
    </location>
</feature>
<gene>
    <name evidence="2" type="ORF">HPB52_009094</name>
</gene>
<feature type="compositionally biased region" description="Polar residues" evidence="1">
    <location>
        <begin position="221"/>
        <end position="235"/>
    </location>
</feature>
<dbReference type="Proteomes" id="UP000821837">
    <property type="component" value="Unassembled WGS sequence"/>
</dbReference>
<reference evidence="2" key="1">
    <citation type="journal article" date="2020" name="Cell">
        <title>Large-Scale Comparative Analyses of Tick Genomes Elucidate Their Genetic Diversity and Vector Capacities.</title>
        <authorList>
            <consortium name="Tick Genome and Microbiome Consortium (TIGMIC)"/>
            <person name="Jia N."/>
            <person name="Wang J."/>
            <person name="Shi W."/>
            <person name="Du L."/>
            <person name="Sun Y."/>
            <person name="Zhan W."/>
            <person name="Jiang J.F."/>
            <person name="Wang Q."/>
            <person name="Zhang B."/>
            <person name="Ji P."/>
            <person name="Bell-Sakyi L."/>
            <person name="Cui X.M."/>
            <person name="Yuan T.T."/>
            <person name="Jiang B.G."/>
            <person name="Yang W.F."/>
            <person name="Lam T.T."/>
            <person name="Chang Q.C."/>
            <person name="Ding S.J."/>
            <person name="Wang X.J."/>
            <person name="Zhu J.G."/>
            <person name="Ruan X.D."/>
            <person name="Zhao L."/>
            <person name="Wei J.T."/>
            <person name="Ye R.Z."/>
            <person name="Que T.C."/>
            <person name="Du C.H."/>
            <person name="Zhou Y.H."/>
            <person name="Cheng J.X."/>
            <person name="Dai P.F."/>
            <person name="Guo W.B."/>
            <person name="Han X.H."/>
            <person name="Huang E.J."/>
            <person name="Li L.F."/>
            <person name="Wei W."/>
            <person name="Gao Y.C."/>
            <person name="Liu J.Z."/>
            <person name="Shao H.Z."/>
            <person name="Wang X."/>
            <person name="Wang C.C."/>
            <person name="Yang T.C."/>
            <person name="Huo Q.B."/>
            <person name="Li W."/>
            <person name="Chen H.Y."/>
            <person name="Chen S.E."/>
            <person name="Zhou L.G."/>
            <person name="Ni X.B."/>
            <person name="Tian J.H."/>
            <person name="Sheng Y."/>
            <person name="Liu T."/>
            <person name="Pan Y.S."/>
            <person name="Xia L.Y."/>
            <person name="Li J."/>
            <person name="Zhao F."/>
            <person name="Cao W.C."/>
        </authorList>
    </citation>
    <scope>NUCLEOTIDE SEQUENCE</scope>
    <source>
        <strain evidence="2">Rsan-2018</strain>
    </source>
</reference>
<evidence type="ECO:0000313" key="2">
    <source>
        <dbReference type="EMBL" id="KAH7943490.1"/>
    </source>
</evidence>
<feature type="compositionally biased region" description="Basic and acidic residues" evidence="1">
    <location>
        <begin position="157"/>
        <end position="166"/>
    </location>
</feature>
<accession>A0A9D4PJZ3</accession>
<name>A0A9D4PJZ3_RHISA</name>
<dbReference type="AlphaFoldDB" id="A0A9D4PJZ3"/>
<evidence type="ECO:0000256" key="1">
    <source>
        <dbReference type="SAM" id="MobiDB-lite"/>
    </source>
</evidence>
<evidence type="ECO:0000313" key="3">
    <source>
        <dbReference type="Proteomes" id="UP000821837"/>
    </source>
</evidence>
<keyword evidence="3" id="KW-1185">Reference proteome</keyword>
<dbReference type="VEuPathDB" id="VectorBase:RSAN_047668"/>
<feature type="compositionally biased region" description="Basic and acidic residues" evidence="1">
    <location>
        <begin position="209"/>
        <end position="219"/>
    </location>
</feature>
<sequence length="270" mass="29015">MDIAFGSLSSLSGPESFDSVFGHRRVSDAAVFTITMAEESLPSSVMPVERARRTLVRTSSHRRSESVACTRMLWNLIASANTARLRHEQAQRLHKVVGEQPTALHLSAPAADADAIARGLATSRASCQTVSTAVSSNTSAPFQTALPGVPDTVDTAPELHDMDTTTKRKSSRPSESGSYDEGVSRKMQAVATERVTVMSPTTPPSDTVAEEHPVTHDADGTNETEFQPCSQSRRSVASAPRRLRVQLGTSALLLAPHLRPLLPRTRLPPA</sequence>
<dbReference type="EMBL" id="JABSTV010001253">
    <property type="protein sequence ID" value="KAH7943490.1"/>
    <property type="molecule type" value="Genomic_DNA"/>
</dbReference>
<reference evidence="2" key="2">
    <citation type="submission" date="2021-09" db="EMBL/GenBank/DDBJ databases">
        <authorList>
            <person name="Jia N."/>
            <person name="Wang J."/>
            <person name="Shi W."/>
            <person name="Du L."/>
            <person name="Sun Y."/>
            <person name="Zhan W."/>
            <person name="Jiang J."/>
            <person name="Wang Q."/>
            <person name="Zhang B."/>
            <person name="Ji P."/>
            <person name="Sakyi L.B."/>
            <person name="Cui X."/>
            <person name="Yuan T."/>
            <person name="Jiang B."/>
            <person name="Yang W."/>
            <person name="Lam T.T.-Y."/>
            <person name="Chang Q."/>
            <person name="Ding S."/>
            <person name="Wang X."/>
            <person name="Zhu J."/>
            <person name="Ruan X."/>
            <person name="Zhao L."/>
            <person name="Wei J."/>
            <person name="Que T."/>
            <person name="Du C."/>
            <person name="Cheng J."/>
            <person name="Dai P."/>
            <person name="Han X."/>
            <person name="Huang E."/>
            <person name="Gao Y."/>
            <person name="Liu J."/>
            <person name="Shao H."/>
            <person name="Ye R."/>
            <person name="Li L."/>
            <person name="Wei W."/>
            <person name="Wang X."/>
            <person name="Wang C."/>
            <person name="Huo Q."/>
            <person name="Li W."/>
            <person name="Guo W."/>
            <person name="Chen H."/>
            <person name="Chen S."/>
            <person name="Zhou L."/>
            <person name="Zhou L."/>
            <person name="Ni X."/>
            <person name="Tian J."/>
            <person name="Zhou Y."/>
            <person name="Sheng Y."/>
            <person name="Liu T."/>
            <person name="Pan Y."/>
            <person name="Xia L."/>
            <person name="Li J."/>
            <person name="Zhao F."/>
            <person name="Cao W."/>
        </authorList>
    </citation>
    <scope>NUCLEOTIDE SEQUENCE</scope>
    <source>
        <strain evidence="2">Rsan-2018</strain>
        <tissue evidence="2">Larvae</tissue>
    </source>
</reference>
<comment type="caution">
    <text evidence="2">The sequence shown here is derived from an EMBL/GenBank/DDBJ whole genome shotgun (WGS) entry which is preliminary data.</text>
</comment>